<dbReference type="Gene3D" id="1.10.8.60">
    <property type="match status" value="1"/>
</dbReference>
<keyword evidence="6" id="KW-0597">Phosphoprotein</keyword>
<dbReference type="PROSITE" id="PS50110">
    <property type="entry name" value="RESPONSE_REGULATORY"/>
    <property type="match status" value="1"/>
</dbReference>
<dbReference type="KEGG" id="ade:Adeh_1276"/>
<dbReference type="PRINTS" id="PR01590">
    <property type="entry name" value="HTHFIS"/>
</dbReference>
<dbReference type="InterPro" id="IPR002078">
    <property type="entry name" value="Sigma_54_int"/>
</dbReference>
<dbReference type="GO" id="GO:0000160">
    <property type="term" value="P:phosphorelay signal transduction system"/>
    <property type="evidence" value="ECO:0007669"/>
    <property type="project" value="InterPro"/>
</dbReference>
<dbReference type="HOGENOM" id="CLU_000445_0_6_7"/>
<name>Q2IQG4_ANADE</name>
<dbReference type="RefSeq" id="WP_011420333.1">
    <property type="nucleotide sequence ID" value="NC_007760.1"/>
</dbReference>
<gene>
    <name evidence="9" type="ordered locus">Adeh_1276</name>
</gene>
<dbReference type="InterPro" id="IPR025944">
    <property type="entry name" value="Sigma_54_int_dom_CS"/>
</dbReference>
<keyword evidence="5" id="KW-0804">Transcription</keyword>
<dbReference type="PROSITE" id="PS50045">
    <property type="entry name" value="SIGMA54_INTERACT_4"/>
    <property type="match status" value="1"/>
</dbReference>
<reference evidence="9" key="1">
    <citation type="submission" date="2006-01" db="EMBL/GenBank/DDBJ databases">
        <title>Complete sequence of Anaeromyxobacter dehalogenans 2CP-C.</title>
        <authorList>
            <consortium name="US DOE Joint Genome Institute"/>
            <person name="Copeland A."/>
            <person name="Lucas S."/>
            <person name="Lapidus A."/>
            <person name="Barry K."/>
            <person name="Detter J.C."/>
            <person name="Glavina T."/>
            <person name="Hammon N."/>
            <person name="Israni S."/>
            <person name="Pitluck S."/>
            <person name="Brettin T."/>
            <person name="Bruce D."/>
            <person name="Han C."/>
            <person name="Tapia R."/>
            <person name="Gilna P."/>
            <person name="Kiss H."/>
            <person name="Schmutz J."/>
            <person name="Larimer F."/>
            <person name="Land M."/>
            <person name="Kyrpides N."/>
            <person name="Anderson I."/>
            <person name="Sanford R.A."/>
            <person name="Ritalahti K.M."/>
            <person name="Thomas H.S."/>
            <person name="Kirby J.R."/>
            <person name="Zhulin I.B."/>
            <person name="Loeffler F.E."/>
            <person name="Richardson P."/>
        </authorList>
    </citation>
    <scope>NUCLEOTIDE SEQUENCE</scope>
    <source>
        <strain evidence="9">2CP-C</strain>
    </source>
</reference>
<dbReference type="SUPFAM" id="SSF52172">
    <property type="entry name" value="CheY-like"/>
    <property type="match status" value="1"/>
</dbReference>
<dbReference type="InterPro" id="IPR025662">
    <property type="entry name" value="Sigma_54_int_dom_ATP-bd_1"/>
</dbReference>
<dbReference type="AlphaFoldDB" id="Q2IQG4"/>
<dbReference type="SMART" id="SM00382">
    <property type="entry name" value="AAA"/>
    <property type="match status" value="1"/>
</dbReference>
<dbReference type="Pfam" id="PF25601">
    <property type="entry name" value="AAA_lid_14"/>
    <property type="match status" value="1"/>
</dbReference>
<evidence type="ECO:0000256" key="2">
    <source>
        <dbReference type="ARBA" id="ARBA00022840"/>
    </source>
</evidence>
<dbReference type="PROSITE" id="PS00676">
    <property type="entry name" value="SIGMA54_INTERACT_2"/>
    <property type="match status" value="1"/>
</dbReference>
<keyword evidence="1" id="KW-0547">Nucleotide-binding</keyword>
<keyword evidence="4" id="KW-0238">DNA-binding</keyword>
<dbReference type="InterPro" id="IPR009057">
    <property type="entry name" value="Homeodomain-like_sf"/>
</dbReference>
<dbReference type="InterPro" id="IPR027417">
    <property type="entry name" value="P-loop_NTPase"/>
</dbReference>
<evidence type="ECO:0000256" key="1">
    <source>
        <dbReference type="ARBA" id="ARBA00022741"/>
    </source>
</evidence>
<evidence type="ECO:0000256" key="6">
    <source>
        <dbReference type="PROSITE-ProRule" id="PRU00169"/>
    </source>
</evidence>
<dbReference type="Pfam" id="PF00072">
    <property type="entry name" value="Response_reg"/>
    <property type="match status" value="1"/>
</dbReference>
<dbReference type="SMART" id="SM00448">
    <property type="entry name" value="REC"/>
    <property type="match status" value="1"/>
</dbReference>
<evidence type="ECO:0000256" key="4">
    <source>
        <dbReference type="ARBA" id="ARBA00023125"/>
    </source>
</evidence>
<evidence type="ECO:0000259" key="7">
    <source>
        <dbReference type="PROSITE" id="PS50045"/>
    </source>
</evidence>
<dbReference type="InterPro" id="IPR002197">
    <property type="entry name" value="HTH_Fis"/>
</dbReference>
<sequence length="449" mass="48544">MARVLVVDDDPVAQRVLVRLLSPAHEVRAFGEPAAALRHLAEHGADAVLTDLRMPGLDGIQVLARARELDPEVLVFVITGHSSLPSAVEAIKRGAEDYLAKPFEPEDVVLRLDRALERRRLVARVRLQDEAAAPGGPDGALLSAHPRMAPILEVARRAARTDSTVLIQGETGVGKEVFARLLHAWSPRAGRAFVAVNCGALSAALLESELFGHERGAFTGAVTRRAGYFEAADGGTILLDEIGATTPAFQVRLLRVLQERTVQRVGGTAPIPVDVRVIAATHEPLERAAREGRFRQDLYYRLGVVTLAIPPLRERREDVPALAGHFLRKHRHVNPAVGGISPEGLAKLAAYDYPGNVRELENVIERALILESGPLLSPASLLVGPAASLAGAAEAPAEAPEPLAMDDAEREHVLRVLERCGSRRAEAARALGIDKSTLWRKLKRWGLQD</sequence>
<dbReference type="Proteomes" id="UP000001935">
    <property type="component" value="Chromosome"/>
</dbReference>
<dbReference type="CDD" id="cd00009">
    <property type="entry name" value="AAA"/>
    <property type="match status" value="1"/>
</dbReference>
<dbReference type="InterPro" id="IPR003593">
    <property type="entry name" value="AAA+_ATPase"/>
</dbReference>
<evidence type="ECO:0000256" key="5">
    <source>
        <dbReference type="ARBA" id="ARBA00023163"/>
    </source>
</evidence>
<dbReference type="InterPro" id="IPR001789">
    <property type="entry name" value="Sig_transdc_resp-reg_receiver"/>
</dbReference>
<dbReference type="EMBL" id="CP000251">
    <property type="protein sequence ID" value="ABC81050.1"/>
    <property type="molecule type" value="Genomic_DNA"/>
</dbReference>
<feature type="domain" description="Response regulatory" evidence="8">
    <location>
        <begin position="3"/>
        <end position="116"/>
    </location>
</feature>
<dbReference type="InterPro" id="IPR058031">
    <property type="entry name" value="AAA_lid_NorR"/>
</dbReference>
<keyword evidence="3" id="KW-0805">Transcription regulation</keyword>
<dbReference type="SUPFAM" id="SSF46689">
    <property type="entry name" value="Homeodomain-like"/>
    <property type="match status" value="1"/>
</dbReference>
<dbReference type="PROSITE" id="PS00675">
    <property type="entry name" value="SIGMA54_INTERACT_1"/>
    <property type="match status" value="1"/>
</dbReference>
<dbReference type="eggNOG" id="COG2204">
    <property type="taxonomic scope" value="Bacteria"/>
</dbReference>
<evidence type="ECO:0000256" key="3">
    <source>
        <dbReference type="ARBA" id="ARBA00023015"/>
    </source>
</evidence>
<dbReference type="InterPro" id="IPR011006">
    <property type="entry name" value="CheY-like_superfamily"/>
</dbReference>
<proteinExistence type="predicted"/>
<dbReference type="PROSITE" id="PS00688">
    <property type="entry name" value="SIGMA54_INTERACT_3"/>
    <property type="match status" value="1"/>
</dbReference>
<dbReference type="PANTHER" id="PTHR32071:SF122">
    <property type="entry name" value="SIGMA FACTOR"/>
    <property type="match status" value="1"/>
</dbReference>
<keyword evidence="2" id="KW-0067">ATP-binding</keyword>
<dbReference type="FunFam" id="3.40.50.300:FF:000006">
    <property type="entry name" value="DNA-binding transcriptional regulator NtrC"/>
    <property type="match status" value="1"/>
</dbReference>
<organism evidence="9 10">
    <name type="scientific">Anaeromyxobacter dehalogenans (strain 2CP-C)</name>
    <dbReference type="NCBI Taxonomy" id="290397"/>
    <lineage>
        <taxon>Bacteria</taxon>
        <taxon>Pseudomonadati</taxon>
        <taxon>Myxococcota</taxon>
        <taxon>Myxococcia</taxon>
        <taxon>Myxococcales</taxon>
        <taxon>Cystobacterineae</taxon>
        <taxon>Anaeromyxobacteraceae</taxon>
        <taxon>Anaeromyxobacter</taxon>
    </lineage>
</organism>
<dbReference type="Gene3D" id="3.40.50.300">
    <property type="entry name" value="P-loop containing nucleotide triphosphate hydrolases"/>
    <property type="match status" value="1"/>
</dbReference>
<dbReference type="InterPro" id="IPR025943">
    <property type="entry name" value="Sigma_54_int_dom_ATP-bd_2"/>
</dbReference>
<protein>
    <submittedName>
        <fullName evidence="9">Two component, sigma54 specific, transcriptional regulator, Fis family</fullName>
    </submittedName>
</protein>
<feature type="domain" description="Sigma-54 factor interaction" evidence="7">
    <location>
        <begin position="141"/>
        <end position="369"/>
    </location>
</feature>
<dbReference type="Pfam" id="PF00158">
    <property type="entry name" value="Sigma54_activat"/>
    <property type="match status" value="1"/>
</dbReference>
<feature type="modified residue" description="4-aspartylphosphate" evidence="6">
    <location>
        <position position="51"/>
    </location>
</feature>
<dbReference type="OrthoDB" id="5401077at2"/>
<evidence type="ECO:0000259" key="8">
    <source>
        <dbReference type="PROSITE" id="PS50110"/>
    </source>
</evidence>
<evidence type="ECO:0000313" key="9">
    <source>
        <dbReference type="EMBL" id="ABC81050.1"/>
    </source>
</evidence>
<dbReference type="Pfam" id="PF02954">
    <property type="entry name" value="HTH_8"/>
    <property type="match status" value="1"/>
</dbReference>
<dbReference type="GO" id="GO:0006355">
    <property type="term" value="P:regulation of DNA-templated transcription"/>
    <property type="evidence" value="ECO:0007669"/>
    <property type="project" value="InterPro"/>
</dbReference>
<evidence type="ECO:0000313" key="10">
    <source>
        <dbReference type="Proteomes" id="UP000001935"/>
    </source>
</evidence>
<dbReference type="GO" id="GO:0005524">
    <property type="term" value="F:ATP binding"/>
    <property type="evidence" value="ECO:0007669"/>
    <property type="project" value="UniProtKB-KW"/>
</dbReference>
<dbReference type="PANTHER" id="PTHR32071">
    <property type="entry name" value="TRANSCRIPTIONAL REGULATORY PROTEIN"/>
    <property type="match status" value="1"/>
</dbReference>
<dbReference type="STRING" id="290397.Adeh_1276"/>
<dbReference type="Gene3D" id="3.40.50.2300">
    <property type="match status" value="1"/>
</dbReference>
<dbReference type="GO" id="GO:0043565">
    <property type="term" value="F:sequence-specific DNA binding"/>
    <property type="evidence" value="ECO:0007669"/>
    <property type="project" value="InterPro"/>
</dbReference>
<accession>Q2IQG4</accession>
<dbReference type="SUPFAM" id="SSF52540">
    <property type="entry name" value="P-loop containing nucleoside triphosphate hydrolases"/>
    <property type="match status" value="1"/>
</dbReference>
<dbReference type="Gene3D" id="1.10.10.60">
    <property type="entry name" value="Homeodomain-like"/>
    <property type="match status" value="1"/>
</dbReference>